<dbReference type="AlphaFoldDB" id="A0A350NYL1"/>
<evidence type="ECO:0000313" key="1">
    <source>
        <dbReference type="EMBL" id="HAW74128.1"/>
    </source>
</evidence>
<dbReference type="Proteomes" id="UP000263517">
    <property type="component" value="Unassembled WGS sequence"/>
</dbReference>
<sequence>MATTKVVDVLDRASIILQDTGNVRYANADLLKFFNDGQREVVMFRPDANVVHAAFTCAAGSKQSIANITGALRLIEVVRNTSGRSVTQVSRLMLDNSLPNWHSTVADPDIKIEHFIYDSGDPKHFYVYPAGETTFSLDIIYSSSPSDIAITNFSNDTQTISLDDTYANALLDYILYRSYQLDSEFAGNPQRASMHYQAFSAALAQKTQGDAASDPRPVIGGLQ</sequence>
<protein>
    <submittedName>
        <fullName evidence="1">Uncharacterized protein</fullName>
    </submittedName>
</protein>
<comment type="caution">
    <text evidence="1">The sequence shown here is derived from an EMBL/GenBank/DDBJ whole genome shotgun (WGS) entry which is preliminary data.</text>
</comment>
<name>A0A350NYL1_9ALTE</name>
<reference evidence="1 2" key="1">
    <citation type="journal article" date="2018" name="Nat. Biotechnol.">
        <title>A standardized bacterial taxonomy based on genome phylogeny substantially revises the tree of life.</title>
        <authorList>
            <person name="Parks D.H."/>
            <person name="Chuvochina M."/>
            <person name="Waite D.W."/>
            <person name="Rinke C."/>
            <person name="Skarshewski A."/>
            <person name="Chaumeil P.A."/>
            <person name="Hugenholtz P."/>
        </authorList>
    </citation>
    <scope>NUCLEOTIDE SEQUENCE [LARGE SCALE GENOMIC DNA]</scope>
    <source>
        <strain evidence="1">UBA11978</strain>
    </source>
</reference>
<evidence type="ECO:0000313" key="2">
    <source>
        <dbReference type="Proteomes" id="UP000263517"/>
    </source>
</evidence>
<organism evidence="1 2">
    <name type="scientific">Alteromonas australica</name>
    <dbReference type="NCBI Taxonomy" id="589873"/>
    <lineage>
        <taxon>Bacteria</taxon>
        <taxon>Pseudomonadati</taxon>
        <taxon>Pseudomonadota</taxon>
        <taxon>Gammaproteobacteria</taxon>
        <taxon>Alteromonadales</taxon>
        <taxon>Alteromonadaceae</taxon>
        <taxon>Alteromonas/Salinimonas group</taxon>
        <taxon>Alteromonas</taxon>
    </lineage>
</organism>
<proteinExistence type="predicted"/>
<dbReference type="Pfam" id="PF24175">
    <property type="entry name" value="SU10_adaptor"/>
    <property type="match status" value="1"/>
</dbReference>
<dbReference type="InterPro" id="IPR056209">
    <property type="entry name" value="SU10_adaptor"/>
</dbReference>
<gene>
    <name evidence="1" type="ORF">DCW74_00150</name>
</gene>
<accession>A0A350NYL1</accession>
<dbReference type="EMBL" id="DNAN01000007">
    <property type="protein sequence ID" value="HAW74128.1"/>
    <property type="molecule type" value="Genomic_DNA"/>
</dbReference>